<feature type="transmembrane region" description="Helical" evidence="1">
    <location>
        <begin position="402"/>
        <end position="421"/>
    </location>
</feature>
<dbReference type="FunCoup" id="G0V8U3">
    <property type="interactions" value="109"/>
</dbReference>
<dbReference type="GeneID" id="96901370"/>
<proteinExistence type="predicted"/>
<dbReference type="InParanoid" id="G0V8U3"/>
<sequence>MNTPSLPQRLANRVFHPMIWVGLSFFLLSIWATYSIVLDITAVVIKDLTATSAVEQNSSSVTTTSFPTQHNFTETITTTIKSTPTNIVPTINRTQLTQVIKNYMSEKIIQSETNITSIIDNNVPKFLFEDFNNWHDNILRELSSQNNSISNLQNGILEEINSQAANLNSSLEQLSESGFILNNENFSLENLTIDTTKFSNLFKNAKIQIEDTSNFWLKQNISLNLTENGTSFLNLNVSSFTELGILDSLKRNLTNLFSAGKEGSNNVSKKILFRRDIGNTLDSGYNSKTLLKRCKILSGVFTFVFSIAIICCLMYEWVKFRFEQKVFNTEFAQLLECTEGKEEEINIQITLREKMKFVINALDNIFVYYLSKWRDVTPLNSRPRKQHFLTKMGWWFFTNGRYLWIFFIMIIIYFQVVLSLTKTTLNTIESSTSFELLEKRSLSTITTQTEVLTKKMTSFSQICKNFESSFNDILKTAIDDQLWSAKKGKLTSVIENINTQVSQMIFEYENMTSLELPSWEPITQEVASKWVPLDLNSTSDTGLLDLILSNNAIIMSAEPEPVLQKRSVEKYKVKMSLAVKLRKLRKYTIIGMCIVLFVHFGVGIIMACSVGN</sequence>
<dbReference type="Proteomes" id="UP000001640">
    <property type="component" value="Chromosome 1"/>
</dbReference>
<dbReference type="OrthoDB" id="4053833at2759"/>
<gene>
    <name evidence="2" type="primary">NCAS0A13340</name>
    <name evidence="2" type="ordered locus">NCAS_0A13340</name>
</gene>
<keyword evidence="1" id="KW-0472">Membrane</keyword>
<keyword evidence="1" id="KW-1133">Transmembrane helix</keyword>
<keyword evidence="1" id="KW-0812">Transmembrane</keyword>
<organism evidence="2 3">
    <name type="scientific">Naumovozyma castellii</name>
    <name type="common">Yeast</name>
    <name type="synonym">Saccharomyces castellii</name>
    <dbReference type="NCBI Taxonomy" id="27288"/>
    <lineage>
        <taxon>Eukaryota</taxon>
        <taxon>Fungi</taxon>
        <taxon>Dikarya</taxon>
        <taxon>Ascomycota</taxon>
        <taxon>Saccharomycotina</taxon>
        <taxon>Saccharomycetes</taxon>
        <taxon>Saccharomycetales</taxon>
        <taxon>Saccharomycetaceae</taxon>
        <taxon>Naumovozyma</taxon>
    </lineage>
</organism>
<name>G0V8U3_NAUCA</name>
<feature type="transmembrane region" description="Helical" evidence="1">
    <location>
        <begin position="296"/>
        <end position="318"/>
    </location>
</feature>
<evidence type="ECO:0000256" key="1">
    <source>
        <dbReference type="SAM" id="Phobius"/>
    </source>
</evidence>
<reference key="2">
    <citation type="submission" date="2011-08" db="EMBL/GenBank/DDBJ databases">
        <title>Genome sequence of Naumovozyma castellii.</title>
        <authorList>
            <person name="Gordon J.L."/>
            <person name="Armisen D."/>
            <person name="Proux-Wera E."/>
            <person name="OhEigeartaigh S.S."/>
            <person name="Byrne K.P."/>
            <person name="Wolfe K.H."/>
        </authorList>
    </citation>
    <scope>NUCLEOTIDE SEQUENCE</scope>
    <source>
        <strain>Type strain:CBS 4309</strain>
    </source>
</reference>
<feature type="transmembrane region" description="Helical" evidence="1">
    <location>
        <begin position="587"/>
        <end position="607"/>
    </location>
</feature>
<evidence type="ECO:0000313" key="2">
    <source>
        <dbReference type="EMBL" id="CCC67892.1"/>
    </source>
</evidence>
<keyword evidence="3" id="KW-1185">Reference proteome</keyword>
<dbReference type="eggNOG" id="ENOG502S7IH">
    <property type="taxonomic scope" value="Eukaryota"/>
</dbReference>
<dbReference type="HOGENOM" id="CLU_448477_0_0_1"/>
<dbReference type="KEGG" id="ncs:NCAS_0A13340"/>
<dbReference type="EMBL" id="HE576752">
    <property type="protein sequence ID" value="CCC67892.1"/>
    <property type="molecule type" value="Genomic_DNA"/>
</dbReference>
<dbReference type="OMA" id="HINTARK"/>
<evidence type="ECO:0000313" key="3">
    <source>
        <dbReference type="Proteomes" id="UP000001640"/>
    </source>
</evidence>
<feature type="transmembrane region" description="Helical" evidence="1">
    <location>
        <begin position="20"/>
        <end position="45"/>
    </location>
</feature>
<accession>G0V8U3</accession>
<dbReference type="RefSeq" id="XP_003674272.1">
    <property type="nucleotide sequence ID" value="XM_003674224.1"/>
</dbReference>
<dbReference type="AlphaFoldDB" id="G0V8U3"/>
<protein>
    <submittedName>
        <fullName evidence="2">Uncharacterized protein</fullName>
    </submittedName>
</protein>
<reference evidence="2 3" key="1">
    <citation type="journal article" date="2011" name="Proc. Natl. Acad. Sci. U.S.A.">
        <title>Evolutionary erosion of yeast sex chromosomes by mating-type switching accidents.</title>
        <authorList>
            <person name="Gordon J.L."/>
            <person name="Armisen D."/>
            <person name="Proux-Wera E."/>
            <person name="Oheigeartaigh S.S."/>
            <person name="Byrne K.P."/>
            <person name="Wolfe K.H."/>
        </authorList>
    </citation>
    <scope>NUCLEOTIDE SEQUENCE [LARGE SCALE GENOMIC DNA]</scope>
    <source>
        <strain evidence="3">ATCC 76901 / BCRC 22586 / CBS 4309 / NBRC 1992 / NRRL Y-12630</strain>
    </source>
</reference>